<accession>A0A803QRZ1</accession>
<evidence type="ECO:0000313" key="2">
    <source>
        <dbReference type="Proteomes" id="UP000596661"/>
    </source>
</evidence>
<dbReference type="Proteomes" id="UP000596661">
    <property type="component" value="Unassembled WGS sequence"/>
</dbReference>
<proteinExistence type="predicted"/>
<protein>
    <submittedName>
        <fullName evidence="1">Uncharacterized protein</fullName>
    </submittedName>
</protein>
<sequence>SLVPNLDTINSFVRTLAPASRSQALVPSLVLFVLPSHEPGPRFKFCPGLIPVP</sequence>
<reference evidence="1" key="1">
    <citation type="submission" date="2021-03" db="UniProtKB">
        <authorList>
            <consortium name="EnsemblPlants"/>
        </authorList>
    </citation>
    <scope>IDENTIFICATION</scope>
</reference>
<name>A0A803QRZ1_CANSA</name>
<evidence type="ECO:0000313" key="1">
    <source>
        <dbReference type="EnsemblPlants" id="cds.evm.model.ctgX2.54"/>
    </source>
</evidence>
<dbReference type="Gramene" id="evm.model.ctgX2.54">
    <property type="protein sequence ID" value="cds.evm.model.ctgX2.54"/>
    <property type="gene ID" value="evm.TU.ctgX2.54"/>
</dbReference>
<keyword evidence="2" id="KW-1185">Reference proteome</keyword>
<dbReference type="EnsemblPlants" id="evm.model.ctgX2.54">
    <property type="protein sequence ID" value="cds.evm.model.ctgX2.54"/>
    <property type="gene ID" value="evm.TU.ctgX2.54"/>
</dbReference>
<organism evidence="1 2">
    <name type="scientific">Cannabis sativa</name>
    <name type="common">Hemp</name>
    <name type="synonym">Marijuana</name>
    <dbReference type="NCBI Taxonomy" id="3483"/>
    <lineage>
        <taxon>Eukaryota</taxon>
        <taxon>Viridiplantae</taxon>
        <taxon>Streptophyta</taxon>
        <taxon>Embryophyta</taxon>
        <taxon>Tracheophyta</taxon>
        <taxon>Spermatophyta</taxon>
        <taxon>Magnoliopsida</taxon>
        <taxon>eudicotyledons</taxon>
        <taxon>Gunneridae</taxon>
        <taxon>Pentapetalae</taxon>
        <taxon>rosids</taxon>
        <taxon>fabids</taxon>
        <taxon>Rosales</taxon>
        <taxon>Cannabaceae</taxon>
        <taxon>Cannabis</taxon>
    </lineage>
</organism>
<dbReference type="AlphaFoldDB" id="A0A803QRZ1"/>